<feature type="binding site" evidence="29">
    <location>
        <position position="580"/>
    </location>
    <ligand>
        <name>Ca(2+)</name>
        <dbReference type="ChEBI" id="CHEBI:29108"/>
    </ligand>
</feature>
<feature type="domain" description="Ion transport" evidence="34">
    <location>
        <begin position="398"/>
        <end position="635"/>
    </location>
</feature>
<feature type="transmembrane region" description="Helical" evidence="33">
    <location>
        <begin position="528"/>
        <end position="547"/>
    </location>
</feature>
<evidence type="ECO:0000256" key="31">
    <source>
        <dbReference type="RuleBase" id="RU003808"/>
    </source>
</evidence>
<feature type="transmembrane region" description="Helical" evidence="33">
    <location>
        <begin position="770"/>
        <end position="792"/>
    </location>
</feature>
<evidence type="ECO:0000256" key="15">
    <source>
        <dbReference type="ARBA" id="ARBA00022989"/>
    </source>
</evidence>
<dbReference type="GO" id="GO:0098703">
    <property type="term" value="P:calcium ion import across plasma membrane"/>
    <property type="evidence" value="ECO:0007669"/>
    <property type="project" value="TreeGrafter"/>
</dbReference>
<keyword evidence="12 29" id="KW-0106">Calcium</keyword>
<dbReference type="FunFam" id="1.10.287.70:FF:000021">
    <property type="entry name" value="Voltage-dependent L-type calcium channel subunit alpha"/>
    <property type="match status" value="1"/>
</dbReference>
<feature type="domain" description="Ion transport" evidence="34">
    <location>
        <begin position="31"/>
        <end position="289"/>
    </location>
</feature>
<dbReference type="FunFam" id="1.20.120.350:FF:000090">
    <property type="entry name" value="Voltage-dependent L-type calcium channel subunit alpha"/>
    <property type="match status" value="1"/>
</dbReference>
<feature type="compositionally biased region" description="Polar residues" evidence="32">
    <location>
        <begin position="692"/>
        <end position="703"/>
    </location>
</feature>
<keyword evidence="21" id="KW-0628">Postsynaptic cell membrane</keyword>
<dbReference type="SUPFAM" id="SSF81324">
    <property type="entry name" value="Voltage-gated potassium channels"/>
    <property type="match status" value="4"/>
</dbReference>
<dbReference type="InterPro" id="IPR002077">
    <property type="entry name" value="VDCCAlpha1"/>
</dbReference>
<comment type="catalytic activity">
    <reaction evidence="27">
        <text>Ca(2+)(in) = Ca(2+)(out)</text>
        <dbReference type="Rhea" id="RHEA:29671"/>
        <dbReference type="ChEBI" id="CHEBI:29108"/>
    </reaction>
</comment>
<feature type="glycosylation site" description="N-linked (GlcNAc...) asparagine" evidence="30">
    <location>
        <position position="202"/>
    </location>
</feature>
<reference evidence="35" key="2">
    <citation type="submission" date="2025-09" db="UniProtKB">
        <authorList>
            <consortium name="Ensembl"/>
        </authorList>
    </citation>
    <scope>IDENTIFICATION</scope>
</reference>
<feature type="domain" description="Ion transport" evidence="34">
    <location>
        <begin position="774"/>
        <end position="1050"/>
    </location>
</feature>
<feature type="transmembrane region" description="Helical" evidence="33">
    <location>
        <begin position="1018"/>
        <end position="1043"/>
    </location>
</feature>
<evidence type="ECO:0000256" key="3">
    <source>
        <dbReference type="ARBA" id="ARBA00004484"/>
    </source>
</evidence>
<evidence type="ECO:0000256" key="10">
    <source>
        <dbReference type="ARBA" id="ARBA00022723"/>
    </source>
</evidence>
<dbReference type="GO" id="GO:0005516">
    <property type="term" value="F:calmodulin binding"/>
    <property type="evidence" value="ECO:0007669"/>
    <property type="project" value="UniProtKB-KW"/>
</dbReference>
<evidence type="ECO:0000256" key="4">
    <source>
        <dbReference type="ARBA" id="ARBA00022448"/>
    </source>
</evidence>
<evidence type="ECO:0000256" key="19">
    <source>
        <dbReference type="ARBA" id="ARBA00023157"/>
    </source>
</evidence>
<dbReference type="Pfam" id="PF00520">
    <property type="entry name" value="Ion_trans"/>
    <property type="match status" value="4"/>
</dbReference>
<feature type="compositionally biased region" description="Basic and acidic residues" evidence="32">
    <location>
        <begin position="657"/>
        <end position="680"/>
    </location>
</feature>
<comment type="function">
    <text evidence="28">Pore-forming, alpha-1C subunit of the voltage-gated calcium channel that gives rise to L-type calcium currents. Mediates influx of calcium ions into the cytoplasm, and thereby triggers calcium release from the sarcoplasm. Plays an important role in excitation-contraction coupling in the heart. Required for normal heart development and normal regulation of heart rhythm. Required for normal contraction of smooth muscle cells in blood vessels and in the intestine. Essential for normal blood pressure regulation via its role in the contraction of arterial smooth muscle cells. Long-lasting (L-type) calcium channels belong to the 'high-voltage activated' (HVA) group.</text>
</comment>
<dbReference type="InterPro" id="IPR005451">
    <property type="entry name" value="VDCC_L_a1csu"/>
</dbReference>
<feature type="transmembrane region" description="Helical" evidence="33">
    <location>
        <begin position="600"/>
        <end position="627"/>
    </location>
</feature>
<evidence type="ECO:0000256" key="29">
    <source>
        <dbReference type="PIRSR" id="PIRSR602077-1"/>
    </source>
</evidence>
<dbReference type="InterPro" id="IPR050599">
    <property type="entry name" value="VDCC_alpha-1_subunit"/>
</dbReference>
<feature type="binding site" evidence="29">
    <location>
        <position position="989"/>
    </location>
    <ligand>
        <name>Ca(2+)</name>
        <dbReference type="ChEBI" id="CHEBI:29108"/>
    </ligand>
</feature>
<evidence type="ECO:0000256" key="25">
    <source>
        <dbReference type="ARBA" id="ARBA00024028"/>
    </source>
</evidence>
<keyword evidence="8 31" id="KW-0107">Calcium channel</keyword>
<evidence type="ECO:0000259" key="34">
    <source>
        <dbReference type="Pfam" id="PF00520"/>
    </source>
</evidence>
<protein>
    <recommendedName>
        <fullName evidence="31">Voltage-dependent L-type calcium channel subunit alpha</fullName>
    </recommendedName>
</protein>
<dbReference type="PRINTS" id="PR01630">
    <property type="entry name" value="LVDCCALPHA1"/>
</dbReference>
<evidence type="ECO:0000256" key="33">
    <source>
        <dbReference type="SAM" id="Phobius"/>
    </source>
</evidence>
<keyword evidence="13" id="KW-0112">Calmodulin-binding</keyword>
<evidence type="ECO:0000256" key="17">
    <source>
        <dbReference type="ARBA" id="ARBA00023065"/>
    </source>
</evidence>
<evidence type="ECO:0000256" key="5">
    <source>
        <dbReference type="ARBA" id="ARBA00022475"/>
    </source>
</evidence>
<dbReference type="AlphaFoldDB" id="A0A670XWK7"/>
<keyword evidence="17" id="KW-0406">Ion transport</keyword>
<evidence type="ECO:0000256" key="32">
    <source>
        <dbReference type="SAM" id="MobiDB-lite"/>
    </source>
</evidence>
<dbReference type="PANTHER" id="PTHR45628">
    <property type="entry name" value="VOLTAGE-DEPENDENT CALCIUM CHANNEL TYPE A SUBUNIT ALPHA-1"/>
    <property type="match status" value="1"/>
</dbReference>
<comment type="similarity">
    <text evidence="25">Belongs to the calcium channel alpha-1 subunit (TC 1.A.1.11) family. CACNA1C subfamily.</text>
</comment>
<evidence type="ECO:0000256" key="11">
    <source>
        <dbReference type="ARBA" id="ARBA00022737"/>
    </source>
</evidence>
<keyword evidence="4" id="KW-0813">Transport</keyword>
<dbReference type="FunFam" id="1.20.120.350:FF:000001">
    <property type="entry name" value="Voltage-dependent L-type calcium channel subunit alpha"/>
    <property type="match status" value="1"/>
</dbReference>
<feature type="compositionally biased region" description="Polar residues" evidence="32">
    <location>
        <begin position="339"/>
        <end position="352"/>
    </location>
</feature>
<dbReference type="InterPro" id="IPR005821">
    <property type="entry name" value="Ion_trans_dom"/>
</dbReference>
<evidence type="ECO:0000256" key="7">
    <source>
        <dbReference type="ARBA" id="ARBA00022568"/>
    </source>
</evidence>
<evidence type="ECO:0000256" key="2">
    <source>
        <dbReference type="ARBA" id="ARBA00004415"/>
    </source>
</evidence>
<accession>A0A670XWK7</accession>
<evidence type="ECO:0000256" key="24">
    <source>
        <dbReference type="ARBA" id="ARBA00024012"/>
    </source>
</evidence>
<dbReference type="Gene3D" id="6.10.250.2500">
    <property type="match status" value="1"/>
</dbReference>
<dbReference type="Gene3D" id="1.10.287.70">
    <property type="match status" value="3"/>
</dbReference>
<keyword evidence="7 31" id="KW-0109">Calcium transport</keyword>
<keyword evidence="36" id="KW-1185">Reference proteome</keyword>
<feature type="transmembrane region" description="Helical" evidence="33">
    <location>
        <begin position="891"/>
        <end position="920"/>
    </location>
</feature>
<feature type="transmembrane region" description="Helical" evidence="33">
    <location>
        <begin position="1094"/>
        <end position="1115"/>
    </location>
</feature>
<dbReference type="PRINTS" id="PR01635">
    <property type="entry name" value="LVDCCALPHA1C"/>
</dbReference>
<name>A0A670XWK7_PSETE</name>
<keyword evidence="10 29" id="KW-0479">Metal-binding</keyword>
<feature type="transmembrane region" description="Helical" evidence="33">
    <location>
        <begin position="71"/>
        <end position="89"/>
    </location>
</feature>
<dbReference type="PRINTS" id="PR00167">
    <property type="entry name" value="CACHANNEL"/>
</dbReference>
<dbReference type="GO" id="GO:0030315">
    <property type="term" value="C:T-tubule"/>
    <property type="evidence" value="ECO:0007669"/>
    <property type="project" value="UniProtKB-SubCell"/>
</dbReference>
<evidence type="ECO:0000256" key="12">
    <source>
        <dbReference type="ARBA" id="ARBA00022837"/>
    </source>
</evidence>
<dbReference type="Ensembl" id="ENSPTXT00000004376.1">
    <property type="protein sequence ID" value="ENSPTXP00000004254.1"/>
    <property type="gene ID" value="ENSPTXG00000002900.1"/>
</dbReference>
<keyword evidence="16" id="KW-0770">Synapse</keyword>
<proteinExistence type="inferred from homology"/>
<dbReference type="GO" id="GO:0046872">
    <property type="term" value="F:metal ion binding"/>
    <property type="evidence" value="ECO:0007669"/>
    <property type="project" value="UniProtKB-KW"/>
</dbReference>
<evidence type="ECO:0000256" key="22">
    <source>
        <dbReference type="ARBA" id="ARBA00023273"/>
    </source>
</evidence>
<dbReference type="GO" id="GO:0043204">
    <property type="term" value="C:perikaryon"/>
    <property type="evidence" value="ECO:0007669"/>
    <property type="project" value="UniProtKB-SubCell"/>
</dbReference>
<comment type="subcellular location">
    <subcellularLocation>
        <location evidence="24">Cell membrane</location>
        <location evidence="24">Sarcolemma</location>
        <location evidence="24">T-tubule</location>
    </subcellularLocation>
    <subcellularLocation>
        <location evidence="2">Cell membrane</location>
        <location evidence="2">Sarcolemma</location>
        <topology evidence="2">Multi-pass membrane protein</topology>
    </subcellularLocation>
    <subcellularLocation>
        <location evidence="1">Cell projection</location>
        <location evidence="1">Dendrite</location>
    </subcellularLocation>
    <subcellularLocation>
        <location evidence="31">Membrane</location>
        <topology evidence="31">Multi-pass membrane protein</topology>
    </subcellularLocation>
    <subcellularLocation>
        <location evidence="3">Perikaryon</location>
    </subcellularLocation>
    <subcellularLocation>
        <location evidence="26">Postsynaptic density membrane</location>
    </subcellularLocation>
</comment>
<comment type="function">
    <text evidence="31">Voltage-sensitive calcium channels (VSCC) mediate the entry of calcium ions into excitable cells and are also involved in a variety of calcium-dependent processes, including muscle contraction, hormone or neurotransmitter release, gene expression, cell motility, cell division and cell death.</text>
</comment>
<keyword evidence="18 33" id="KW-0472">Membrane</keyword>
<reference evidence="35" key="1">
    <citation type="submission" date="2025-08" db="UniProtKB">
        <authorList>
            <consortium name="Ensembl"/>
        </authorList>
    </citation>
    <scope>IDENTIFICATION</scope>
</reference>
<dbReference type="InterPro" id="IPR027359">
    <property type="entry name" value="Volt_channel_dom_sf"/>
</dbReference>
<keyword evidence="5" id="KW-1003">Cell membrane</keyword>
<evidence type="ECO:0000256" key="16">
    <source>
        <dbReference type="ARBA" id="ARBA00023018"/>
    </source>
</evidence>
<keyword evidence="9 33" id="KW-0812">Transmembrane</keyword>
<gene>
    <name evidence="35" type="primary">CACNA1C</name>
</gene>
<keyword evidence="11" id="KW-0677">Repeat</keyword>
<keyword evidence="22" id="KW-0966">Cell projection</keyword>
<feature type="transmembrane region" description="Helical" evidence="33">
    <location>
        <begin position="436"/>
        <end position="459"/>
    </location>
</feature>
<evidence type="ECO:0000313" key="36">
    <source>
        <dbReference type="Proteomes" id="UP000472273"/>
    </source>
</evidence>
<dbReference type="GO" id="GO:0098839">
    <property type="term" value="C:postsynaptic density membrane"/>
    <property type="evidence" value="ECO:0007669"/>
    <property type="project" value="UniProtKB-SubCell"/>
</dbReference>
<evidence type="ECO:0000256" key="13">
    <source>
        <dbReference type="ARBA" id="ARBA00022860"/>
    </source>
</evidence>
<feature type="region of interest" description="Disordered" evidence="32">
    <location>
        <begin position="638"/>
        <end position="735"/>
    </location>
</feature>
<keyword evidence="15 33" id="KW-1133">Transmembrane helix</keyword>
<keyword evidence="23" id="KW-0407">Ion channel</keyword>
<evidence type="ECO:0000256" key="30">
    <source>
        <dbReference type="PIRSR" id="PIRSR602077-3"/>
    </source>
</evidence>
<feature type="transmembrane region" description="Helical" evidence="33">
    <location>
        <begin position="223"/>
        <end position="244"/>
    </location>
</feature>
<feature type="region of interest" description="Disordered" evidence="32">
    <location>
        <begin position="323"/>
        <end position="354"/>
    </location>
</feature>
<sequence>MSCFPPPTWVCHKSHSPTRLTTMFHVFFFFSLQERVEYLFLIIFTVEAFLKVIAYGLLFHPNAYLRNGWNLLDFIIVVVGLFSAILEQATKADGVNSLGGKGAGFDVKALRAFRVLRPLRLVSGVPSLQVVLNSIIKAMVPLLHIALLVLFVIIIYAIIGLELFMGKMHKTCYLTGIATDTPAEEEPAPCAPVSQHGRQCQNGSECRAIWEGPKHGITNFDNFAFAMLTVFQCITMEGWTDVLYWVNDAIGREWPWIYFVTLIIIGSFFVLNLVLGVLSGEFSKEREKAKARGDFQKLREKQQLEEDLKGYLDWITQAEDIDPENEDEGMDEEKPRNMSMPTSETESVNTDNVAGGDIEGENCGARLAHRISKSKFSRYWRRWNRFCRRKCRAAVKSNVFYWLVIFLVFLNTLAIASEHYNQPDWLTEVQDTANKVLLALFTAEMLLKMYSLGLQAYFVSLFNRFDCFIVCGGILETILVETKIMSPLGISVLRCVRLLRIFKITRYWNSLSNLVASLLNSVRSIASLLLLLFLFIIIFSLLGMQLFGGKFNFDEMQTRRSTFDNFPQSLLTVFQILTGEDWNSVMYDGIMAYGGPSFPGMLVCIYFIILFICGNYILLNVFLAIAVDNLADAESLTSAQKEEEEEKERKKLARTASPEKKQEPEKPAMEGETKEEKIELKSITADGESPLSDKSNTDEYQPNENEEKNPYPTAETPGEEDEEEPEMPVGPRPRPMSELHLKEKAVPMPEATAFFIFSPSNKFRVHCHRIVNNNIFTNLILFFILLSSISLAAEDPVRHYSVRNQILGNADYVFTSIFTLEIILKMTAYGAFLHKGSFCRNYFNILDLLVVSVSLISFGIQSSAINVVKILRVLRVLRPLRAINRAKGLKHVVQCVFVAIRTIGNIVIVTTLLQFMFACIGVQLFKGKLYSCTDSSKQTEAECKGNFITYKDGEVSQPMIQARSWENSKFDFDNVLTAMMALFTVSTFEGWPELLYRSIDSHMEDVGPIYNHRVEISIFFIIYIIIIAFFMMNIFVGFVIVTFQEQGEQEYKNCELDKNQRQCVEYALKARPLRRYIPKNQYQYKVWYVVNSTYFEYLMFVLILLNTICLAMQHYGQSILFKQAMNILNMLFTGLFTVEMVLKLIAFKPKVCCRSKFLSVHLWGQKADWRR</sequence>
<dbReference type="GeneTree" id="ENSGT00940000156127"/>
<dbReference type="PANTHER" id="PTHR45628:SF10">
    <property type="entry name" value="VOLTAGE-DEPENDENT L-TYPE CALCIUM CHANNEL SUBUNIT ALPHA-1C"/>
    <property type="match status" value="1"/>
</dbReference>
<evidence type="ECO:0000256" key="8">
    <source>
        <dbReference type="ARBA" id="ARBA00022673"/>
    </source>
</evidence>
<organism evidence="35 36">
    <name type="scientific">Pseudonaja textilis</name>
    <name type="common">Eastern brown snake</name>
    <dbReference type="NCBI Taxonomy" id="8673"/>
    <lineage>
        <taxon>Eukaryota</taxon>
        <taxon>Metazoa</taxon>
        <taxon>Chordata</taxon>
        <taxon>Craniata</taxon>
        <taxon>Vertebrata</taxon>
        <taxon>Euteleostomi</taxon>
        <taxon>Lepidosauria</taxon>
        <taxon>Squamata</taxon>
        <taxon>Bifurcata</taxon>
        <taxon>Unidentata</taxon>
        <taxon>Episquamata</taxon>
        <taxon>Toxicofera</taxon>
        <taxon>Serpentes</taxon>
        <taxon>Colubroidea</taxon>
        <taxon>Elapidae</taxon>
        <taxon>Hydrophiinae</taxon>
        <taxon>Pseudonaja</taxon>
    </lineage>
</organism>
<feature type="binding site" evidence="29">
    <location>
        <position position="237"/>
    </location>
    <ligand>
        <name>Ca(2+)</name>
        <dbReference type="ChEBI" id="CHEBI:29108"/>
    </ligand>
</feature>
<evidence type="ECO:0000313" key="35">
    <source>
        <dbReference type="Ensembl" id="ENSPTXP00000004254.1"/>
    </source>
</evidence>
<dbReference type="FunFam" id="1.20.120.350:FF:000062">
    <property type="entry name" value="Voltage-dependent L-type calcium channel subunit alpha"/>
    <property type="match status" value="1"/>
</dbReference>
<feature type="domain" description="Ion transport" evidence="34">
    <location>
        <begin position="1093"/>
        <end position="1154"/>
    </location>
</feature>
<evidence type="ECO:0000256" key="27">
    <source>
        <dbReference type="ARBA" id="ARBA00036634"/>
    </source>
</evidence>
<keyword evidence="14 31" id="KW-0851">Voltage-gated channel</keyword>
<feature type="transmembrane region" description="Helical" evidence="33">
    <location>
        <begin position="399"/>
        <end position="416"/>
    </location>
</feature>
<dbReference type="GO" id="GO:0008331">
    <property type="term" value="F:high voltage-gated calcium channel activity"/>
    <property type="evidence" value="ECO:0007669"/>
    <property type="project" value="TreeGrafter"/>
</dbReference>
<evidence type="ECO:0000256" key="26">
    <source>
        <dbReference type="ARBA" id="ARBA00034112"/>
    </source>
</evidence>
<dbReference type="Proteomes" id="UP000472273">
    <property type="component" value="Unplaced"/>
</dbReference>
<evidence type="ECO:0000256" key="28">
    <source>
        <dbReference type="ARBA" id="ARBA00045450"/>
    </source>
</evidence>
<dbReference type="GO" id="GO:0030425">
    <property type="term" value="C:dendrite"/>
    <property type="evidence" value="ECO:0007669"/>
    <property type="project" value="UniProtKB-SubCell"/>
</dbReference>
<feature type="transmembrane region" description="Helical" evidence="33">
    <location>
        <begin position="812"/>
        <end position="833"/>
    </location>
</feature>
<keyword evidence="6" id="KW-0597">Phosphoprotein</keyword>
<dbReference type="InterPro" id="IPR005446">
    <property type="entry name" value="VDCC_L_a1su"/>
</dbReference>
<feature type="transmembrane region" description="Helical" evidence="33">
    <location>
        <begin position="1127"/>
        <end position="1147"/>
    </location>
</feature>
<dbReference type="GO" id="GO:0005891">
    <property type="term" value="C:voltage-gated calcium channel complex"/>
    <property type="evidence" value="ECO:0007669"/>
    <property type="project" value="InterPro"/>
</dbReference>
<dbReference type="Gene3D" id="1.20.120.350">
    <property type="entry name" value="Voltage-gated potassium channels. Chain C"/>
    <property type="match status" value="4"/>
</dbReference>
<evidence type="ECO:0000256" key="1">
    <source>
        <dbReference type="ARBA" id="ARBA00004279"/>
    </source>
</evidence>
<evidence type="ECO:0000256" key="9">
    <source>
        <dbReference type="ARBA" id="ARBA00022692"/>
    </source>
</evidence>
<feature type="transmembrane region" description="Helical" evidence="33">
    <location>
        <begin position="38"/>
        <end position="59"/>
    </location>
</feature>
<feature type="transmembrane region" description="Helical" evidence="33">
    <location>
        <begin position="256"/>
        <end position="278"/>
    </location>
</feature>
<feature type="compositionally biased region" description="Acidic residues" evidence="32">
    <location>
        <begin position="717"/>
        <end position="726"/>
    </location>
</feature>
<keyword evidence="19" id="KW-1015">Disulfide bond</keyword>
<keyword evidence="20 30" id="KW-0325">Glycoprotein</keyword>
<evidence type="ECO:0000256" key="21">
    <source>
        <dbReference type="ARBA" id="ARBA00023257"/>
    </source>
</evidence>
<evidence type="ECO:0000256" key="18">
    <source>
        <dbReference type="ARBA" id="ARBA00023136"/>
    </source>
</evidence>
<evidence type="ECO:0000256" key="20">
    <source>
        <dbReference type="ARBA" id="ARBA00023180"/>
    </source>
</evidence>
<dbReference type="FunFam" id="1.10.287.70:FF:000007">
    <property type="entry name" value="Voltage-dependent L-type calcium channel subunit alpha"/>
    <property type="match status" value="1"/>
</dbReference>
<evidence type="ECO:0000256" key="14">
    <source>
        <dbReference type="ARBA" id="ARBA00022882"/>
    </source>
</evidence>
<feature type="transmembrane region" description="Helical" evidence="33">
    <location>
        <begin position="142"/>
        <end position="164"/>
    </location>
</feature>
<evidence type="ECO:0000256" key="23">
    <source>
        <dbReference type="ARBA" id="ARBA00023303"/>
    </source>
</evidence>
<dbReference type="FunFam" id="1.20.120.350:FF:000006">
    <property type="entry name" value="Voltage-dependent L-type calcium channel subunit alpha"/>
    <property type="match status" value="1"/>
</dbReference>
<evidence type="ECO:0000256" key="6">
    <source>
        <dbReference type="ARBA" id="ARBA00022553"/>
    </source>
</evidence>